<dbReference type="EMBL" id="RBRY01000176">
    <property type="protein sequence ID" value="RMR50582.1"/>
    <property type="molecule type" value="Genomic_DNA"/>
</dbReference>
<dbReference type="RefSeq" id="WP_147471888.1">
    <property type="nucleotide sequence ID" value="NZ_RBRY01000176.1"/>
</dbReference>
<name>A0A3M4VHW6_PSECI</name>
<dbReference type="AlphaFoldDB" id="A0A3M4VHW6"/>
<gene>
    <name evidence="1" type="ORF">ALP84_00925</name>
</gene>
<evidence type="ECO:0000313" key="2">
    <source>
        <dbReference type="Proteomes" id="UP000278332"/>
    </source>
</evidence>
<organism evidence="1 2">
    <name type="scientific">Pseudomonas cichorii</name>
    <dbReference type="NCBI Taxonomy" id="36746"/>
    <lineage>
        <taxon>Bacteria</taxon>
        <taxon>Pseudomonadati</taxon>
        <taxon>Pseudomonadota</taxon>
        <taxon>Gammaproteobacteria</taxon>
        <taxon>Pseudomonadales</taxon>
        <taxon>Pseudomonadaceae</taxon>
        <taxon>Pseudomonas</taxon>
    </lineage>
</organism>
<proteinExistence type="predicted"/>
<comment type="caution">
    <text evidence="1">The sequence shown here is derived from an EMBL/GenBank/DDBJ whole genome shotgun (WGS) entry which is preliminary data.</text>
</comment>
<reference evidence="1 2" key="1">
    <citation type="submission" date="2018-08" db="EMBL/GenBank/DDBJ databases">
        <title>Recombination of ecologically and evolutionarily significant loci maintains genetic cohesion in the Pseudomonas syringae species complex.</title>
        <authorList>
            <person name="Dillon M."/>
            <person name="Thakur S."/>
            <person name="Almeida R.N.D."/>
            <person name="Weir B.S."/>
            <person name="Guttman D.S."/>
        </authorList>
    </citation>
    <scope>NUCLEOTIDE SEQUENCE [LARGE SCALE GENOMIC DNA]</scope>
    <source>
        <strain evidence="1 2">ICMP 6917</strain>
    </source>
</reference>
<sequence length="342" mass="39036">MSSDELKYCVFCGNKPEGKNKEHVVSHWLIKKTGNPNRKIQLSTDIVLAQGKERSYAFDQFTFPACEKCNSDFSALELRAKGVLEKIEISSFVSATELSSFLDWLDKVRVGIWLGFNQLDRKTFDVQPKFHIASRIGQHDRMLIVQKSDTKSKRINMIGVNSLSFYSTPSAFGLAINELYFTNISYNHLLARRCGFPYPVNQQWDPEQRAISCDLVEGLGRIMTPIVRKGIPAGSKVFYQPMFGRKLSTVNEAFDTQYVKSHSMDFESGVGAIFESTSDGVKTYLGADALRVTPEFIHNEWKLFPEAAIEVYEWQNWLHTLQPRLDLLTKEDRQAWKKGGCF</sequence>
<evidence type="ECO:0000313" key="1">
    <source>
        <dbReference type="EMBL" id="RMR50582.1"/>
    </source>
</evidence>
<accession>A0A3M4VHW6</accession>
<protein>
    <submittedName>
        <fullName evidence="1">Uncharacterized protein</fullName>
    </submittedName>
</protein>
<dbReference type="Proteomes" id="UP000278332">
    <property type="component" value="Unassembled WGS sequence"/>
</dbReference>